<dbReference type="PANTHER" id="PTHR46238:SF8">
    <property type="entry name" value="ENDONUCLEASE_EXONUCLEASE_PHOSPHATASE DOMAIN-CONTAINING PROTEIN"/>
    <property type="match status" value="1"/>
</dbReference>
<accession>A0A9J5WAS8</accession>
<proteinExistence type="predicted"/>
<dbReference type="PANTHER" id="PTHR46238">
    <property type="entry name" value="REVERSE TRANSCRIPTASE DOMAIN-CONTAINING PROTEIN"/>
    <property type="match status" value="1"/>
</dbReference>
<protein>
    <recommendedName>
        <fullName evidence="3">Reverse transcriptase domain-containing protein</fullName>
    </recommendedName>
</protein>
<evidence type="ECO:0000313" key="1">
    <source>
        <dbReference type="EMBL" id="KAG5572388.1"/>
    </source>
</evidence>
<dbReference type="EMBL" id="JACXVP010000012">
    <property type="protein sequence ID" value="KAG5572388.1"/>
    <property type="molecule type" value="Genomic_DNA"/>
</dbReference>
<keyword evidence="2" id="KW-1185">Reference proteome</keyword>
<comment type="caution">
    <text evidence="1">The sequence shown here is derived from an EMBL/GenBank/DDBJ whole genome shotgun (WGS) entry which is preliminary data.</text>
</comment>
<evidence type="ECO:0000313" key="2">
    <source>
        <dbReference type="Proteomes" id="UP000824120"/>
    </source>
</evidence>
<name>A0A9J5WAS8_SOLCO</name>
<reference evidence="1 2" key="1">
    <citation type="submission" date="2020-09" db="EMBL/GenBank/DDBJ databases">
        <title>De no assembly of potato wild relative species, Solanum commersonii.</title>
        <authorList>
            <person name="Cho K."/>
        </authorList>
    </citation>
    <scope>NUCLEOTIDE SEQUENCE [LARGE SCALE GENOMIC DNA]</scope>
    <source>
        <strain evidence="1">LZ3.2</strain>
        <tissue evidence="1">Leaf</tissue>
    </source>
</reference>
<sequence length="143" mass="16759">MLFADDIVLIDEMRNRVNVRLEVWRQTLESKGFRLSRNKTEYLGCKFSDVLDETDVEVRLATQIIPKKKVLNIDDVVTHRIGVARRKWRLASGILCDKKIPPKLKGKFYRVVVRPALLYGVECWPVKNAHVQKMHVAEMRMLR</sequence>
<dbReference type="AlphaFoldDB" id="A0A9J5WAS8"/>
<evidence type="ECO:0008006" key="3">
    <source>
        <dbReference type="Google" id="ProtNLM"/>
    </source>
</evidence>
<organism evidence="1 2">
    <name type="scientific">Solanum commersonii</name>
    <name type="common">Commerson's wild potato</name>
    <name type="synonym">Commerson's nightshade</name>
    <dbReference type="NCBI Taxonomy" id="4109"/>
    <lineage>
        <taxon>Eukaryota</taxon>
        <taxon>Viridiplantae</taxon>
        <taxon>Streptophyta</taxon>
        <taxon>Embryophyta</taxon>
        <taxon>Tracheophyta</taxon>
        <taxon>Spermatophyta</taxon>
        <taxon>Magnoliopsida</taxon>
        <taxon>eudicotyledons</taxon>
        <taxon>Gunneridae</taxon>
        <taxon>Pentapetalae</taxon>
        <taxon>asterids</taxon>
        <taxon>lamiids</taxon>
        <taxon>Solanales</taxon>
        <taxon>Solanaceae</taxon>
        <taxon>Solanoideae</taxon>
        <taxon>Solaneae</taxon>
        <taxon>Solanum</taxon>
    </lineage>
</organism>
<dbReference type="OrthoDB" id="418748at2759"/>
<gene>
    <name evidence="1" type="ORF">H5410_062154</name>
</gene>
<dbReference type="Proteomes" id="UP000824120">
    <property type="component" value="Chromosome 12"/>
</dbReference>